<dbReference type="EMBL" id="BAAATA010000028">
    <property type="protein sequence ID" value="GAA2500564.1"/>
    <property type="molecule type" value="Genomic_DNA"/>
</dbReference>
<accession>A0ABN3MI37</accession>
<keyword evidence="2" id="KW-1185">Reference proteome</keyword>
<proteinExistence type="predicted"/>
<organism evidence="1 2">
    <name type="scientific">Streptomyces thermolineatus</name>
    <dbReference type="NCBI Taxonomy" id="44033"/>
    <lineage>
        <taxon>Bacteria</taxon>
        <taxon>Bacillati</taxon>
        <taxon>Actinomycetota</taxon>
        <taxon>Actinomycetes</taxon>
        <taxon>Kitasatosporales</taxon>
        <taxon>Streptomycetaceae</taxon>
        <taxon>Streptomyces</taxon>
    </lineage>
</organism>
<dbReference type="Proteomes" id="UP001501358">
    <property type="component" value="Unassembled WGS sequence"/>
</dbReference>
<protein>
    <submittedName>
        <fullName evidence="1">Uncharacterized protein</fullName>
    </submittedName>
</protein>
<sequence length="92" mass="10064">MPVDHTRTLTAGPVTLPHVAASIGAVYSRGYREEAPGWGAAVELPAVLELLDAIARGEVTPEQAREAFAPVIERVNEYDRKMDRLAQDMADY</sequence>
<name>A0ABN3MI37_9ACTN</name>
<gene>
    <name evidence="1" type="ORF">GCM10010406_41330</name>
</gene>
<reference evidence="1 2" key="1">
    <citation type="journal article" date="2019" name="Int. J. Syst. Evol. Microbiol.">
        <title>The Global Catalogue of Microorganisms (GCM) 10K type strain sequencing project: providing services to taxonomists for standard genome sequencing and annotation.</title>
        <authorList>
            <consortium name="The Broad Institute Genomics Platform"/>
            <consortium name="The Broad Institute Genome Sequencing Center for Infectious Disease"/>
            <person name="Wu L."/>
            <person name="Ma J."/>
        </authorList>
    </citation>
    <scope>NUCLEOTIDE SEQUENCE [LARGE SCALE GENOMIC DNA]</scope>
    <source>
        <strain evidence="1 2">JCM 6307</strain>
    </source>
</reference>
<evidence type="ECO:0000313" key="2">
    <source>
        <dbReference type="Proteomes" id="UP001501358"/>
    </source>
</evidence>
<evidence type="ECO:0000313" key="1">
    <source>
        <dbReference type="EMBL" id="GAA2500564.1"/>
    </source>
</evidence>
<comment type="caution">
    <text evidence="1">The sequence shown here is derived from an EMBL/GenBank/DDBJ whole genome shotgun (WGS) entry which is preliminary data.</text>
</comment>